<dbReference type="InterPro" id="IPR008521">
    <property type="entry name" value="Mg_trans_NIPA"/>
</dbReference>
<gene>
    <name evidence="7" type="ORF">QVE165_LOCUS4140</name>
</gene>
<organism evidence="7 8">
    <name type="scientific">Adineta steineri</name>
    <dbReference type="NCBI Taxonomy" id="433720"/>
    <lineage>
        <taxon>Eukaryota</taxon>
        <taxon>Metazoa</taxon>
        <taxon>Spiralia</taxon>
        <taxon>Gnathifera</taxon>
        <taxon>Rotifera</taxon>
        <taxon>Eurotatoria</taxon>
        <taxon>Bdelloidea</taxon>
        <taxon>Adinetida</taxon>
        <taxon>Adinetidae</taxon>
        <taxon>Adineta</taxon>
    </lineage>
</organism>
<keyword evidence="4 6" id="KW-1133">Transmembrane helix</keyword>
<dbReference type="GO" id="GO:0016020">
    <property type="term" value="C:membrane"/>
    <property type="evidence" value="ECO:0007669"/>
    <property type="project" value="UniProtKB-SubCell"/>
</dbReference>
<feature type="transmembrane region" description="Helical" evidence="6">
    <location>
        <begin position="7"/>
        <end position="30"/>
    </location>
</feature>
<keyword evidence="5 6" id="KW-0472">Membrane</keyword>
<evidence type="ECO:0000313" key="7">
    <source>
        <dbReference type="EMBL" id="CAF0799497.1"/>
    </source>
</evidence>
<name>A0A813SNL0_9BILA</name>
<comment type="similarity">
    <text evidence="2">Belongs to the NIPA family.</text>
</comment>
<dbReference type="OrthoDB" id="6428174at2759"/>
<evidence type="ECO:0000256" key="1">
    <source>
        <dbReference type="ARBA" id="ARBA00004141"/>
    </source>
</evidence>
<protein>
    <submittedName>
        <fullName evidence="7">Uncharacterized protein</fullName>
    </submittedName>
</protein>
<dbReference type="AlphaFoldDB" id="A0A813SNL0"/>
<keyword evidence="8" id="KW-1185">Reference proteome</keyword>
<dbReference type="PANTHER" id="PTHR12570">
    <property type="match status" value="1"/>
</dbReference>
<dbReference type="EMBL" id="CAJNOM010000015">
    <property type="protein sequence ID" value="CAF0799497.1"/>
    <property type="molecule type" value="Genomic_DNA"/>
</dbReference>
<reference evidence="7" key="1">
    <citation type="submission" date="2021-02" db="EMBL/GenBank/DDBJ databases">
        <authorList>
            <person name="Nowell W R."/>
        </authorList>
    </citation>
    <scope>NUCLEOTIDE SEQUENCE</scope>
</reference>
<evidence type="ECO:0000256" key="6">
    <source>
        <dbReference type="SAM" id="Phobius"/>
    </source>
</evidence>
<dbReference type="PANTHER" id="PTHR12570:SF92">
    <property type="entry name" value="SPICHTHYIN, ISOFORM B"/>
    <property type="match status" value="1"/>
</dbReference>
<dbReference type="GO" id="GO:0015095">
    <property type="term" value="F:magnesium ion transmembrane transporter activity"/>
    <property type="evidence" value="ECO:0007669"/>
    <property type="project" value="InterPro"/>
</dbReference>
<evidence type="ECO:0000256" key="5">
    <source>
        <dbReference type="ARBA" id="ARBA00023136"/>
    </source>
</evidence>
<sequence>MIYLNKALDIFSTSIVTTVYYVLITSGILFREWRLLTFVDIIACLVEFSVTICGLILINYLKINIELNDTKLLDILSI</sequence>
<feature type="transmembrane region" description="Helical" evidence="6">
    <location>
        <begin position="36"/>
        <end position="61"/>
    </location>
</feature>
<keyword evidence="3 6" id="KW-0812">Transmembrane</keyword>
<evidence type="ECO:0000256" key="2">
    <source>
        <dbReference type="ARBA" id="ARBA00007230"/>
    </source>
</evidence>
<comment type="subcellular location">
    <subcellularLocation>
        <location evidence="1">Membrane</location>
        <topology evidence="1">Multi-pass membrane protein</topology>
    </subcellularLocation>
</comment>
<evidence type="ECO:0000313" key="8">
    <source>
        <dbReference type="Proteomes" id="UP000663832"/>
    </source>
</evidence>
<accession>A0A813SNL0</accession>
<dbReference type="Proteomes" id="UP000663832">
    <property type="component" value="Unassembled WGS sequence"/>
</dbReference>
<evidence type="ECO:0000256" key="4">
    <source>
        <dbReference type="ARBA" id="ARBA00022989"/>
    </source>
</evidence>
<comment type="caution">
    <text evidence="7">The sequence shown here is derived from an EMBL/GenBank/DDBJ whole genome shotgun (WGS) entry which is preliminary data.</text>
</comment>
<evidence type="ECO:0000256" key="3">
    <source>
        <dbReference type="ARBA" id="ARBA00022692"/>
    </source>
</evidence>
<proteinExistence type="inferred from homology"/>
<dbReference type="Pfam" id="PF05653">
    <property type="entry name" value="Mg_trans_NIPA"/>
    <property type="match status" value="1"/>
</dbReference>